<dbReference type="GO" id="GO:0009435">
    <property type="term" value="P:NAD+ biosynthetic process"/>
    <property type="evidence" value="ECO:0007669"/>
    <property type="project" value="UniProtKB-UniRule"/>
</dbReference>
<keyword evidence="8 10" id="KW-0520">NAD</keyword>
<sequence>MRRIGIMGGTFDPIHNGHIAVGRQAYQEYSLEEVWFMPSGHPPHKRDHAVTDAEDRCEMTKLAIRDYPYFRFSDFEVKRQGNTYTAQTLTLLNEQYPDSRFFFIIGADSLFEIENWYMPERIMAQAVLLVAGRAYSRASRSLDDQILYLRERYHSEIYRLHLEEMDVASVRLRRMAAEGQNLRPYVPTAVWEYIKTHHLYEERQD</sequence>
<organism evidence="12 13">
    <name type="scientific">Candidatus Lachnoclostridium pullistercoris</name>
    <dbReference type="NCBI Taxonomy" id="2838632"/>
    <lineage>
        <taxon>Bacteria</taxon>
        <taxon>Bacillati</taxon>
        <taxon>Bacillota</taxon>
        <taxon>Clostridia</taxon>
        <taxon>Lachnospirales</taxon>
        <taxon>Lachnospiraceae</taxon>
    </lineage>
</organism>
<dbReference type="HAMAP" id="MF_00244">
    <property type="entry name" value="NaMN_adenylyltr"/>
    <property type="match status" value="1"/>
</dbReference>
<evidence type="ECO:0000256" key="9">
    <source>
        <dbReference type="ARBA" id="ARBA00048721"/>
    </source>
</evidence>
<dbReference type="PANTHER" id="PTHR39321">
    <property type="entry name" value="NICOTINATE-NUCLEOTIDE ADENYLYLTRANSFERASE-RELATED"/>
    <property type="match status" value="1"/>
</dbReference>
<dbReference type="EC" id="2.7.7.18" evidence="10"/>
<keyword evidence="7 10" id="KW-0067">ATP-binding</keyword>
<evidence type="ECO:0000313" key="13">
    <source>
        <dbReference type="Proteomes" id="UP000823883"/>
    </source>
</evidence>
<evidence type="ECO:0000256" key="1">
    <source>
        <dbReference type="ARBA" id="ARBA00002324"/>
    </source>
</evidence>
<evidence type="ECO:0000256" key="7">
    <source>
        <dbReference type="ARBA" id="ARBA00022840"/>
    </source>
</evidence>
<dbReference type="InterPro" id="IPR005248">
    <property type="entry name" value="NadD/NMNAT"/>
</dbReference>
<keyword evidence="6 10" id="KW-0547">Nucleotide-binding</keyword>
<evidence type="ECO:0000256" key="8">
    <source>
        <dbReference type="ARBA" id="ARBA00023027"/>
    </source>
</evidence>
<evidence type="ECO:0000259" key="11">
    <source>
        <dbReference type="Pfam" id="PF01467"/>
    </source>
</evidence>
<comment type="pathway">
    <text evidence="2 10">Cofactor biosynthesis; NAD(+) biosynthesis; deamido-NAD(+) from nicotinate D-ribonucleotide: step 1/1.</text>
</comment>
<reference evidence="12" key="2">
    <citation type="submission" date="2021-04" db="EMBL/GenBank/DDBJ databases">
        <authorList>
            <person name="Gilroy R."/>
        </authorList>
    </citation>
    <scope>NUCLEOTIDE SEQUENCE</scope>
    <source>
        <strain evidence="12">CHK183-5548</strain>
    </source>
</reference>
<dbReference type="CDD" id="cd02165">
    <property type="entry name" value="NMNAT"/>
    <property type="match status" value="1"/>
</dbReference>
<dbReference type="NCBIfam" id="TIGR00125">
    <property type="entry name" value="cyt_tran_rel"/>
    <property type="match status" value="1"/>
</dbReference>
<dbReference type="Pfam" id="PF01467">
    <property type="entry name" value="CTP_transf_like"/>
    <property type="match status" value="1"/>
</dbReference>
<comment type="catalytic activity">
    <reaction evidence="9 10">
        <text>nicotinate beta-D-ribonucleotide + ATP + H(+) = deamido-NAD(+) + diphosphate</text>
        <dbReference type="Rhea" id="RHEA:22860"/>
        <dbReference type="ChEBI" id="CHEBI:15378"/>
        <dbReference type="ChEBI" id="CHEBI:30616"/>
        <dbReference type="ChEBI" id="CHEBI:33019"/>
        <dbReference type="ChEBI" id="CHEBI:57502"/>
        <dbReference type="ChEBI" id="CHEBI:58437"/>
        <dbReference type="EC" id="2.7.7.18"/>
    </reaction>
</comment>
<dbReference type="InterPro" id="IPR004821">
    <property type="entry name" value="Cyt_trans-like"/>
</dbReference>
<dbReference type="GO" id="GO:0004515">
    <property type="term" value="F:nicotinate-nucleotide adenylyltransferase activity"/>
    <property type="evidence" value="ECO:0007669"/>
    <property type="project" value="UniProtKB-UniRule"/>
</dbReference>
<evidence type="ECO:0000256" key="5">
    <source>
        <dbReference type="ARBA" id="ARBA00022695"/>
    </source>
</evidence>
<name>A0A9D2T5E1_9FIRM</name>
<feature type="domain" description="Cytidyltransferase-like" evidence="11">
    <location>
        <begin position="6"/>
        <end position="134"/>
    </location>
</feature>
<keyword evidence="4 10" id="KW-0808">Transferase</keyword>
<comment type="similarity">
    <text evidence="10">Belongs to the NadD family.</text>
</comment>
<keyword evidence="3 10" id="KW-0662">Pyridine nucleotide biosynthesis</keyword>
<evidence type="ECO:0000256" key="10">
    <source>
        <dbReference type="HAMAP-Rule" id="MF_00244"/>
    </source>
</evidence>
<gene>
    <name evidence="10 12" type="primary">nadD</name>
    <name evidence="12" type="ORF">IAA04_06570</name>
</gene>
<dbReference type="Gene3D" id="3.40.50.620">
    <property type="entry name" value="HUPs"/>
    <property type="match status" value="1"/>
</dbReference>
<reference evidence="12" key="1">
    <citation type="journal article" date="2021" name="PeerJ">
        <title>Extensive microbial diversity within the chicken gut microbiome revealed by metagenomics and culture.</title>
        <authorList>
            <person name="Gilroy R."/>
            <person name="Ravi A."/>
            <person name="Getino M."/>
            <person name="Pursley I."/>
            <person name="Horton D.L."/>
            <person name="Alikhan N.F."/>
            <person name="Baker D."/>
            <person name="Gharbi K."/>
            <person name="Hall N."/>
            <person name="Watson M."/>
            <person name="Adriaenssens E.M."/>
            <person name="Foster-Nyarko E."/>
            <person name="Jarju S."/>
            <person name="Secka A."/>
            <person name="Antonio M."/>
            <person name="Oren A."/>
            <person name="Chaudhuri R.R."/>
            <person name="La Ragione R."/>
            <person name="Hildebrand F."/>
            <person name="Pallen M.J."/>
        </authorList>
    </citation>
    <scope>NUCLEOTIDE SEQUENCE</scope>
    <source>
        <strain evidence="12">CHK183-5548</strain>
    </source>
</reference>
<dbReference type="NCBIfam" id="NF000840">
    <property type="entry name" value="PRK00071.1-3"/>
    <property type="match status" value="1"/>
</dbReference>
<comment type="function">
    <text evidence="1 10">Catalyzes the reversible adenylation of nicotinate mononucleotide (NaMN) to nicotinic acid adenine dinucleotide (NaAD).</text>
</comment>
<dbReference type="InterPro" id="IPR014729">
    <property type="entry name" value="Rossmann-like_a/b/a_fold"/>
</dbReference>
<dbReference type="NCBIfam" id="TIGR00482">
    <property type="entry name" value="nicotinate (nicotinamide) nucleotide adenylyltransferase"/>
    <property type="match status" value="1"/>
</dbReference>
<keyword evidence="5 10" id="KW-0548">Nucleotidyltransferase</keyword>
<evidence type="ECO:0000256" key="4">
    <source>
        <dbReference type="ARBA" id="ARBA00022679"/>
    </source>
</evidence>
<dbReference type="EMBL" id="DWWL01000044">
    <property type="protein sequence ID" value="HJC47698.1"/>
    <property type="molecule type" value="Genomic_DNA"/>
</dbReference>
<evidence type="ECO:0000256" key="2">
    <source>
        <dbReference type="ARBA" id="ARBA00005019"/>
    </source>
</evidence>
<accession>A0A9D2T5E1</accession>
<evidence type="ECO:0000256" key="6">
    <source>
        <dbReference type="ARBA" id="ARBA00022741"/>
    </source>
</evidence>
<evidence type="ECO:0000313" key="12">
    <source>
        <dbReference type="EMBL" id="HJC47698.1"/>
    </source>
</evidence>
<dbReference type="PANTHER" id="PTHR39321:SF3">
    <property type="entry name" value="PHOSPHOPANTETHEINE ADENYLYLTRANSFERASE"/>
    <property type="match status" value="1"/>
</dbReference>
<protein>
    <recommendedName>
        <fullName evidence="10">Probable nicotinate-nucleotide adenylyltransferase</fullName>
        <ecNumber evidence="10">2.7.7.18</ecNumber>
    </recommendedName>
    <alternativeName>
        <fullName evidence="10">Deamido-NAD(+) diphosphorylase</fullName>
    </alternativeName>
    <alternativeName>
        <fullName evidence="10">Deamido-NAD(+) pyrophosphorylase</fullName>
    </alternativeName>
    <alternativeName>
        <fullName evidence="10">Nicotinate mononucleotide adenylyltransferase</fullName>
        <shortName evidence="10">NaMN adenylyltransferase</shortName>
    </alternativeName>
</protein>
<comment type="caution">
    <text evidence="12">The sequence shown here is derived from an EMBL/GenBank/DDBJ whole genome shotgun (WGS) entry which is preliminary data.</text>
</comment>
<proteinExistence type="inferred from homology"/>
<evidence type="ECO:0000256" key="3">
    <source>
        <dbReference type="ARBA" id="ARBA00022642"/>
    </source>
</evidence>
<dbReference type="AlphaFoldDB" id="A0A9D2T5E1"/>
<dbReference type="Proteomes" id="UP000823883">
    <property type="component" value="Unassembled WGS sequence"/>
</dbReference>
<dbReference type="GO" id="GO:0005524">
    <property type="term" value="F:ATP binding"/>
    <property type="evidence" value="ECO:0007669"/>
    <property type="project" value="UniProtKB-KW"/>
</dbReference>
<dbReference type="SUPFAM" id="SSF52374">
    <property type="entry name" value="Nucleotidylyl transferase"/>
    <property type="match status" value="1"/>
</dbReference>